<accession>A0A318V9J7</accession>
<name>A0A318V9J7_9GAMM</name>
<organism evidence="4 5">
    <name type="scientific">Marinomonas alcarazii</name>
    <dbReference type="NCBI Taxonomy" id="491949"/>
    <lineage>
        <taxon>Bacteria</taxon>
        <taxon>Pseudomonadati</taxon>
        <taxon>Pseudomonadota</taxon>
        <taxon>Gammaproteobacteria</taxon>
        <taxon>Oceanospirillales</taxon>
        <taxon>Oceanospirillaceae</taxon>
        <taxon>Marinomonas</taxon>
    </lineage>
</organism>
<evidence type="ECO:0000256" key="1">
    <source>
        <dbReference type="ARBA" id="ARBA00023122"/>
    </source>
</evidence>
<dbReference type="AlphaFoldDB" id="A0A318V9J7"/>
<reference evidence="4 5" key="1">
    <citation type="submission" date="2018-06" db="EMBL/GenBank/DDBJ databases">
        <title>Genomic Encyclopedia of Type Strains, Phase III (KMG-III): the genomes of soil and plant-associated and newly described type strains.</title>
        <authorList>
            <person name="Whitman W."/>
        </authorList>
    </citation>
    <scope>NUCLEOTIDE SEQUENCE [LARGE SCALE GENOMIC DNA]</scope>
    <source>
        <strain evidence="4 5">CECT 7730</strain>
    </source>
</reference>
<keyword evidence="5" id="KW-1185">Reference proteome</keyword>
<dbReference type="InterPro" id="IPR000644">
    <property type="entry name" value="CBS_dom"/>
</dbReference>
<proteinExistence type="predicted"/>
<sequence length="185" mass="21230">MKKLDFYPTTNIDELAWPEENYDLTIDSPALAFFTDFQNIKPLVIESTASVLRVKELMQKEHVRLKLVVDEKKHFIGVVSSDDLIERKIVQKVSEGLERNEIVVAELMTAKKHLKALDWKDISKASISDVINALKDNGERHCLVIDHENHKIRGIFSASDISRRLRLNIDIQEKTSFSKVFVATL</sequence>
<gene>
    <name evidence="4" type="ORF">DFP75_101628</name>
</gene>
<evidence type="ECO:0000313" key="4">
    <source>
        <dbReference type="EMBL" id="PYF84590.1"/>
    </source>
</evidence>
<feature type="domain" description="CBS" evidence="3">
    <location>
        <begin position="108"/>
        <end position="171"/>
    </location>
</feature>
<dbReference type="PANTHER" id="PTHR43080:SF2">
    <property type="entry name" value="CBS DOMAIN-CONTAINING PROTEIN"/>
    <property type="match status" value="1"/>
</dbReference>
<dbReference type="SUPFAM" id="SSF54631">
    <property type="entry name" value="CBS-domain pair"/>
    <property type="match status" value="1"/>
</dbReference>
<dbReference type="PROSITE" id="PS51371">
    <property type="entry name" value="CBS"/>
    <property type="match status" value="2"/>
</dbReference>
<dbReference type="Proteomes" id="UP000247551">
    <property type="component" value="Unassembled WGS sequence"/>
</dbReference>
<dbReference type="PANTHER" id="PTHR43080">
    <property type="entry name" value="CBS DOMAIN-CONTAINING PROTEIN CBSX3, MITOCHONDRIAL"/>
    <property type="match status" value="1"/>
</dbReference>
<dbReference type="EMBL" id="QKLW01000001">
    <property type="protein sequence ID" value="PYF84590.1"/>
    <property type="molecule type" value="Genomic_DNA"/>
</dbReference>
<dbReference type="InterPro" id="IPR046342">
    <property type="entry name" value="CBS_dom_sf"/>
</dbReference>
<comment type="caution">
    <text evidence="4">The sequence shown here is derived from an EMBL/GenBank/DDBJ whole genome shotgun (WGS) entry which is preliminary data.</text>
</comment>
<evidence type="ECO:0000256" key="2">
    <source>
        <dbReference type="PROSITE-ProRule" id="PRU00703"/>
    </source>
</evidence>
<feature type="domain" description="CBS" evidence="3">
    <location>
        <begin position="37"/>
        <end position="95"/>
    </location>
</feature>
<keyword evidence="1 2" id="KW-0129">CBS domain</keyword>
<dbReference type="Gene3D" id="3.10.580.10">
    <property type="entry name" value="CBS-domain"/>
    <property type="match status" value="1"/>
</dbReference>
<dbReference type="InterPro" id="IPR051257">
    <property type="entry name" value="Diverse_CBS-Domain"/>
</dbReference>
<dbReference type="RefSeq" id="WP_110572129.1">
    <property type="nucleotide sequence ID" value="NZ_QKLW01000001.1"/>
</dbReference>
<protein>
    <submittedName>
        <fullName evidence="4">CBS domain protein</fullName>
    </submittedName>
</protein>
<evidence type="ECO:0000259" key="3">
    <source>
        <dbReference type="PROSITE" id="PS51371"/>
    </source>
</evidence>
<dbReference type="Pfam" id="PF00571">
    <property type="entry name" value="CBS"/>
    <property type="match status" value="2"/>
</dbReference>
<evidence type="ECO:0000313" key="5">
    <source>
        <dbReference type="Proteomes" id="UP000247551"/>
    </source>
</evidence>